<proteinExistence type="predicted"/>
<accession>A0ABQ0JMU8</accession>
<organism evidence="2 3">
    <name type="scientific">Vibrio variabilis</name>
    <dbReference type="NCBI Taxonomy" id="990271"/>
    <lineage>
        <taxon>Bacteria</taxon>
        <taxon>Pseudomonadati</taxon>
        <taxon>Pseudomonadota</taxon>
        <taxon>Gammaproteobacteria</taxon>
        <taxon>Vibrionales</taxon>
        <taxon>Vibrionaceae</taxon>
        <taxon>Vibrio</taxon>
    </lineage>
</organism>
<dbReference type="Pfam" id="PF13160">
    <property type="entry name" value="DUF3995"/>
    <property type="match status" value="1"/>
</dbReference>
<gene>
    <name evidence="2" type="ORF">JCM19239_2629</name>
</gene>
<feature type="transmembrane region" description="Helical" evidence="1">
    <location>
        <begin position="46"/>
        <end position="69"/>
    </location>
</feature>
<reference evidence="3" key="2">
    <citation type="submission" date="2014-09" db="EMBL/GenBank/DDBJ databases">
        <authorList>
            <consortium name="NBRP consortium"/>
            <person name="Sawabe T."/>
            <person name="Meirelles P."/>
            <person name="Nakanishi M."/>
            <person name="Sayaka M."/>
            <person name="Hattori M."/>
            <person name="Ohkuma M."/>
        </authorList>
    </citation>
    <scope>NUCLEOTIDE SEQUENCE [LARGE SCALE GENOMIC DNA]</scope>
    <source>
        <strain evidence="3">JCM 19239</strain>
    </source>
</reference>
<evidence type="ECO:0008006" key="4">
    <source>
        <dbReference type="Google" id="ProtNLM"/>
    </source>
</evidence>
<feature type="transmembrane region" description="Helical" evidence="1">
    <location>
        <begin position="120"/>
        <end position="139"/>
    </location>
</feature>
<evidence type="ECO:0000313" key="3">
    <source>
        <dbReference type="Proteomes" id="UP000029223"/>
    </source>
</evidence>
<dbReference type="InterPro" id="IPR025058">
    <property type="entry name" value="DUF3995"/>
</dbReference>
<feature type="transmembrane region" description="Helical" evidence="1">
    <location>
        <begin position="6"/>
        <end position="25"/>
    </location>
</feature>
<keyword evidence="1" id="KW-0812">Transmembrane</keyword>
<dbReference type="EMBL" id="BBMS01000082">
    <property type="protein sequence ID" value="GAL30077.1"/>
    <property type="molecule type" value="Genomic_DNA"/>
</dbReference>
<reference evidence="3" key="1">
    <citation type="submission" date="2014-09" db="EMBL/GenBank/DDBJ databases">
        <title>Vibrio variabilis JCM 19239. (C206) whole genome shotgun sequence.</title>
        <authorList>
            <person name="Sawabe T."/>
            <person name="Meirelles P."/>
            <person name="Nakanishi M."/>
            <person name="Sayaka M."/>
            <person name="Hattori M."/>
            <person name="Ohkuma M."/>
        </authorList>
    </citation>
    <scope>NUCLEOTIDE SEQUENCE [LARGE SCALE GENOMIC DNA]</scope>
    <source>
        <strain evidence="3">JCM 19239</strain>
    </source>
</reference>
<sequence length="142" mass="15512">MPLLIAFTISGILFAISLIHVYWAFGGKKGVHLAIPVVEGSKAFTPGTFITLLVAASLTVFALLSLSLTDVIATPQTLENYIEWIALVVGVIFILRAVGDFNLVGFSKKNQQGQFARMDTWLYSPLCLCMGAGYFYLAWGMK</sequence>
<keyword evidence="3" id="KW-1185">Reference proteome</keyword>
<evidence type="ECO:0000256" key="1">
    <source>
        <dbReference type="SAM" id="Phobius"/>
    </source>
</evidence>
<evidence type="ECO:0000313" key="2">
    <source>
        <dbReference type="EMBL" id="GAL30077.1"/>
    </source>
</evidence>
<dbReference type="Proteomes" id="UP000029223">
    <property type="component" value="Unassembled WGS sequence"/>
</dbReference>
<protein>
    <recommendedName>
        <fullName evidence="4">DUF3995 domain-containing protein</fullName>
    </recommendedName>
</protein>
<comment type="caution">
    <text evidence="2">The sequence shown here is derived from an EMBL/GenBank/DDBJ whole genome shotgun (WGS) entry which is preliminary data.</text>
</comment>
<keyword evidence="1" id="KW-1133">Transmembrane helix</keyword>
<name>A0ABQ0JMU8_9VIBR</name>
<keyword evidence="1" id="KW-0472">Membrane</keyword>
<feature type="transmembrane region" description="Helical" evidence="1">
    <location>
        <begin position="81"/>
        <end position="99"/>
    </location>
</feature>